<reference evidence="1 2" key="1">
    <citation type="journal article" date="2021" name="Front. Genet.">
        <title>Chromosome-Level Genome Assembly Reveals Significant Gene Expansion in the Toll and IMD Signaling Pathways of Dendrolimus kikuchii.</title>
        <authorList>
            <person name="Zhou J."/>
            <person name="Wu P."/>
            <person name="Xiong Z."/>
            <person name="Liu N."/>
            <person name="Zhao N."/>
            <person name="Ji M."/>
            <person name="Qiu Y."/>
            <person name="Yang B."/>
        </authorList>
    </citation>
    <scope>NUCLEOTIDE SEQUENCE [LARGE SCALE GENOMIC DNA]</scope>
    <source>
        <strain evidence="1">Ann1</strain>
    </source>
</reference>
<accession>A0ACC1D8Y4</accession>
<keyword evidence="2" id="KW-1185">Reference proteome</keyword>
<dbReference type="Proteomes" id="UP000824533">
    <property type="component" value="Linkage Group LG07"/>
</dbReference>
<evidence type="ECO:0000313" key="2">
    <source>
        <dbReference type="Proteomes" id="UP000824533"/>
    </source>
</evidence>
<evidence type="ECO:0000313" key="1">
    <source>
        <dbReference type="EMBL" id="KAJ0179857.1"/>
    </source>
</evidence>
<organism evidence="1 2">
    <name type="scientific">Dendrolimus kikuchii</name>
    <dbReference type="NCBI Taxonomy" id="765133"/>
    <lineage>
        <taxon>Eukaryota</taxon>
        <taxon>Metazoa</taxon>
        <taxon>Ecdysozoa</taxon>
        <taxon>Arthropoda</taxon>
        <taxon>Hexapoda</taxon>
        <taxon>Insecta</taxon>
        <taxon>Pterygota</taxon>
        <taxon>Neoptera</taxon>
        <taxon>Endopterygota</taxon>
        <taxon>Lepidoptera</taxon>
        <taxon>Glossata</taxon>
        <taxon>Ditrysia</taxon>
        <taxon>Bombycoidea</taxon>
        <taxon>Lasiocampidae</taxon>
        <taxon>Dendrolimus</taxon>
    </lineage>
</organism>
<comment type="caution">
    <text evidence="1">The sequence shown here is derived from an EMBL/GenBank/DDBJ whole genome shotgun (WGS) entry which is preliminary data.</text>
</comment>
<proteinExistence type="predicted"/>
<name>A0ACC1D8Y4_9NEOP</name>
<protein>
    <submittedName>
        <fullName evidence="1">Uncharacterized protein</fullName>
    </submittedName>
</protein>
<sequence>MLLLPNLTLLPIENLFYALFDRYLHTSICLTFISEIPLYVQVAISFTFLVPKNTTEGLIYQILPISEMGCSDYIVLMRHPEDFMVAFEKVVHMGNTRRSDRKIILLPYLEGSFNSNCSTDLLDILSMKESSFVANVLLVLPVEDHMEGISFDLVTHKYVGLDSEVHQPLYLDRWNSITKAFEKNVNLFPNDIRNLQGKTVRVGCFTYKPYVLLNLDTAISPLDRDGMEMRIIDEFCRWVNCTVEVVNEEEGQWGELYDNQTGIGVIGSVVEDRADFGISALYSWYEEYRMLDFSVAGVRTAITCLAPSPRLLPSWELPFLPFSWYMWYAVILTFFFASIGLIIAKRCSTDQVFLTVFGILISQSHYSADSTWKVRRVTGWLLITGLILASAYGGGLASSFTIPKYEPSIDTVQDLVDRKLEWGATHDAWIFSLTLSKQPLVKQLVSQFKTYTFDELKKKSFTRSMAYSIEKLPAGYFAIGEYLTREALLDMTIMLEDFYYENCVVMLRKSSVYTERISELIGRLHQSGLIHAWETQVALKHLDYKVQLEVKLSRSKGDVGTFHGLSLRDLMGIFFLYLAGIFLSGILFIMEILAGYFITTI</sequence>
<gene>
    <name evidence="1" type="ORF">K1T71_004448</name>
</gene>
<dbReference type="EMBL" id="CM034393">
    <property type="protein sequence ID" value="KAJ0179857.1"/>
    <property type="molecule type" value="Genomic_DNA"/>
</dbReference>